<dbReference type="Gramene" id="OPUNC06G22640.2">
    <property type="protein sequence ID" value="OPUNC06G22640.2"/>
    <property type="gene ID" value="OPUNC06G22640"/>
</dbReference>
<proteinExistence type="predicted"/>
<evidence type="ECO:0000256" key="1">
    <source>
        <dbReference type="SAM" id="SignalP"/>
    </source>
</evidence>
<feature type="chain" id="PRO_5002366175" evidence="1">
    <location>
        <begin position="33"/>
        <end position="102"/>
    </location>
</feature>
<reference evidence="2" key="1">
    <citation type="submission" date="2015-04" db="UniProtKB">
        <authorList>
            <consortium name="EnsemblPlants"/>
        </authorList>
    </citation>
    <scope>IDENTIFICATION</scope>
</reference>
<dbReference type="EnsemblPlants" id="OPUNC06G22640.2">
    <property type="protein sequence ID" value="OPUNC06G22640.2"/>
    <property type="gene ID" value="OPUNC06G22640"/>
</dbReference>
<keyword evidence="1" id="KW-0732">Signal</keyword>
<feature type="signal peptide" evidence="1">
    <location>
        <begin position="1"/>
        <end position="32"/>
    </location>
</feature>
<protein>
    <submittedName>
        <fullName evidence="2">Uncharacterized protein</fullName>
    </submittedName>
</protein>
<sequence length="102" mass="11414">MCIFFEIPRTISNFITTLVAFLLLVLSLPSAAKRRSSGEPGARRGFPTRGLAVSNLRRLFYLYLDTMQGIERRQSSLREKALYPALLVSNKSTYMVSLGTPA</sequence>
<dbReference type="AlphaFoldDB" id="A0A0E0LER7"/>
<dbReference type="Proteomes" id="UP000026962">
    <property type="component" value="Chromosome 6"/>
</dbReference>
<organism evidence="2">
    <name type="scientific">Oryza punctata</name>
    <name type="common">Red rice</name>
    <dbReference type="NCBI Taxonomy" id="4537"/>
    <lineage>
        <taxon>Eukaryota</taxon>
        <taxon>Viridiplantae</taxon>
        <taxon>Streptophyta</taxon>
        <taxon>Embryophyta</taxon>
        <taxon>Tracheophyta</taxon>
        <taxon>Spermatophyta</taxon>
        <taxon>Magnoliopsida</taxon>
        <taxon>Liliopsida</taxon>
        <taxon>Poales</taxon>
        <taxon>Poaceae</taxon>
        <taxon>BOP clade</taxon>
        <taxon>Oryzoideae</taxon>
        <taxon>Oryzeae</taxon>
        <taxon>Oryzinae</taxon>
        <taxon>Oryza</taxon>
    </lineage>
</organism>
<name>A0A0E0LER7_ORYPU</name>
<dbReference type="HOGENOM" id="CLU_2282029_0_0_1"/>
<reference evidence="2" key="2">
    <citation type="submission" date="2018-05" db="EMBL/GenBank/DDBJ databases">
        <title>OpunRS2 (Oryza punctata Reference Sequence Version 2).</title>
        <authorList>
            <person name="Zhang J."/>
            <person name="Kudrna D."/>
            <person name="Lee S."/>
            <person name="Talag J."/>
            <person name="Welchert J."/>
            <person name="Wing R.A."/>
        </authorList>
    </citation>
    <scope>NUCLEOTIDE SEQUENCE [LARGE SCALE GENOMIC DNA]</scope>
</reference>
<accession>A0A0E0LER7</accession>
<evidence type="ECO:0000313" key="2">
    <source>
        <dbReference type="EnsemblPlants" id="OPUNC06G22640.2"/>
    </source>
</evidence>
<keyword evidence="3" id="KW-1185">Reference proteome</keyword>
<evidence type="ECO:0000313" key="3">
    <source>
        <dbReference type="Proteomes" id="UP000026962"/>
    </source>
</evidence>